<sequence length="332" mass="36820">MHVLVTGGAGYIGSHTVRELLKVGYRVTVLDNLSRGHKAVARIISGAEFIWGDIGERELVEEILRTREIQAVLHFAALSLVGESVADPARYYQNNVVKGIILLEAMRAAEVPYFIFSSSAAVYGEPVTVPIDEEHLCRPTNPYGATKLVVEEALRWYATAYRLKYISLRYFNAAGADSSGDLGEDHRPETHLIPVVLQAALGVRREVTIYGTDYPTPDGTCLRDYIHVTDLAKAHVLALQALVAGHPSSVYNLGNERGYSVREIIRTAEQVTGRKIPVVEGFRRPGDPAVLVASTRRMKEALGWRPQYSELATIISTAWHWLQRHTEGYADI</sequence>
<dbReference type="PANTHER" id="PTHR43725:SF53">
    <property type="entry name" value="UDP-ARABINOSE 4-EPIMERASE 1"/>
    <property type="match status" value="1"/>
</dbReference>
<dbReference type="InterPro" id="IPR001509">
    <property type="entry name" value="Epimerase_deHydtase"/>
</dbReference>
<evidence type="ECO:0000256" key="3">
    <source>
        <dbReference type="ARBA" id="ARBA00004947"/>
    </source>
</evidence>
<dbReference type="NCBIfam" id="TIGR01179">
    <property type="entry name" value="galE"/>
    <property type="match status" value="1"/>
</dbReference>
<dbReference type="EC" id="5.1.3.2" evidence="5 11"/>
<dbReference type="Proteomes" id="UP000182811">
    <property type="component" value="Unassembled WGS sequence"/>
</dbReference>
<evidence type="ECO:0000256" key="10">
    <source>
        <dbReference type="ARBA" id="ARBA00023277"/>
    </source>
</evidence>
<dbReference type="UniPathway" id="UPA00214"/>
<dbReference type="GO" id="GO:0033499">
    <property type="term" value="P:galactose catabolic process via UDP-galactose, Leloir pathway"/>
    <property type="evidence" value="ECO:0007669"/>
    <property type="project" value="TreeGrafter"/>
</dbReference>
<evidence type="ECO:0000313" key="14">
    <source>
        <dbReference type="Proteomes" id="UP000182811"/>
    </source>
</evidence>
<keyword evidence="7 11" id="KW-0520">NAD</keyword>
<feature type="domain" description="NAD-dependent epimerase/dehydratase" evidence="12">
    <location>
        <begin position="3"/>
        <end position="254"/>
    </location>
</feature>
<keyword evidence="10 11" id="KW-0119">Carbohydrate metabolism</keyword>
<protein>
    <recommendedName>
        <fullName evidence="6 11">UDP-glucose 4-epimerase</fullName>
        <ecNumber evidence="5 11">5.1.3.2</ecNumber>
    </recommendedName>
</protein>
<dbReference type="AlphaFoldDB" id="A0A1J5N2Y7"/>
<dbReference type="PANTHER" id="PTHR43725">
    <property type="entry name" value="UDP-GLUCOSE 4-EPIMERASE"/>
    <property type="match status" value="1"/>
</dbReference>
<gene>
    <name evidence="13" type="primary">galE_2</name>
    <name evidence="13" type="ORF">MOTE_25430</name>
</gene>
<evidence type="ECO:0000256" key="6">
    <source>
        <dbReference type="ARBA" id="ARBA00018569"/>
    </source>
</evidence>
<dbReference type="InterPro" id="IPR005886">
    <property type="entry name" value="UDP_G4E"/>
</dbReference>
<evidence type="ECO:0000256" key="11">
    <source>
        <dbReference type="RuleBase" id="RU366046"/>
    </source>
</evidence>
<reference evidence="13 14" key="1">
    <citation type="submission" date="2016-08" db="EMBL/GenBank/DDBJ databases">
        <title>Genome-based comparison of Moorella thermoacetic strains.</title>
        <authorList>
            <person name="Poehlein A."/>
            <person name="Bengelsdorf F.R."/>
            <person name="Esser C."/>
            <person name="Duerre P."/>
            <person name="Daniel R."/>
        </authorList>
    </citation>
    <scope>NUCLEOTIDE SEQUENCE [LARGE SCALE GENOMIC DNA]</scope>
    <source>
        <strain evidence="13 14">DSM 21394</strain>
    </source>
</reference>
<dbReference type="SUPFAM" id="SSF51735">
    <property type="entry name" value="NAD(P)-binding Rossmann-fold domains"/>
    <property type="match status" value="1"/>
</dbReference>
<dbReference type="GO" id="GO:0003978">
    <property type="term" value="F:UDP-glucose 4-epimerase activity"/>
    <property type="evidence" value="ECO:0007669"/>
    <property type="project" value="UniProtKB-UniRule"/>
</dbReference>
<comment type="caution">
    <text evidence="13">The sequence shown here is derived from an EMBL/GenBank/DDBJ whole genome shotgun (WGS) entry which is preliminary data.</text>
</comment>
<organism evidence="13 14">
    <name type="scientific">Neomoorella thermoacetica</name>
    <name type="common">Clostridium thermoaceticum</name>
    <dbReference type="NCBI Taxonomy" id="1525"/>
    <lineage>
        <taxon>Bacteria</taxon>
        <taxon>Bacillati</taxon>
        <taxon>Bacillota</taxon>
        <taxon>Clostridia</taxon>
        <taxon>Neomoorellales</taxon>
        <taxon>Neomoorellaceae</taxon>
        <taxon>Neomoorella</taxon>
    </lineage>
</organism>
<evidence type="ECO:0000256" key="2">
    <source>
        <dbReference type="ARBA" id="ARBA00001911"/>
    </source>
</evidence>
<dbReference type="Gene3D" id="3.90.25.10">
    <property type="entry name" value="UDP-galactose 4-epimerase, domain 1"/>
    <property type="match status" value="1"/>
</dbReference>
<dbReference type="EMBL" id="MDDC01000041">
    <property type="protein sequence ID" value="OIQ52768.1"/>
    <property type="molecule type" value="Genomic_DNA"/>
</dbReference>
<evidence type="ECO:0000256" key="7">
    <source>
        <dbReference type="ARBA" id="ARBA00023027"/>
    </source>
</evidence>
<proteinExistence type="inferred from homology"/>
<evidence type="ECO:0000256" key="4">
    <source>
        <dbReference type="ARBA" id="ARBA00007637"/>
    </source>
</evidence>
<evidence type="ECO:0000256" key="1">
    <source>
        <dbReference type="ARBA" id="ARBA00000083"/>
    </source>
</evidence>
<comment type="pathway">
    <text evidence="3 11">Carbohydrate metabolism; galactose metabolism.</text>
</comment>
<name>A0A1J5N2Y7_NEOTH</name>
<evidence type="ECO:0000259" key="12">
    <source>
        <dbReference type="Pfam" id="PF01370"/>
    </source>
</evidence>
<accession>A0A1J5N2Y7</accession>
<keyword evidence="8" id="KW-0299">Galactose metabolism</keyword>
<dbReference type="OrthoDB" id="9811743at2"/>
<comment type="similarity">
    <text evidence="4 11">Belongs to the NAD(P)-dependent epimerase/dehydratase family.</text>
</comment>
<dbReference type="CDD" id="cd05247">
    <property type="entry name" value="UDP_G4E_1_SDR_e"/>
    <property type="match status" value="1"/>
</dbReference>
<evidence type="ECO:0000313" key="13">
    <source>
        <dbReference type="EMBL" id="OIQ52768.1"/>
    </source>
</evidence>
<comment type="catalytic activity">
    <reaction evidence="1 11">
        <text>UDP-alpha-D-glucose = UDP-alpha-D-galactose</text>
        <dbReference type="Rhea" id="RHEA:22168"/>
        <dbReference type="ChEBI" id="CHEBI:58885"/>
        <dbReference type="ChEBI" id="CHEBI:66914"/>
        <dbReference type="EC" id="5.1.3.2"/>
    </reaction>
</comment>
<evidence type="ECO:0000256" key="5">
    <source>
        <dbReference type="ARBA" id="ARBA00013189"/>
    </source>
</evidence>
<comment type="cofactor">
    <cofactor evidence="2 11">
        <name>NAD(+)</name>
        <dbReference type="ChEBI" id="CHEBI:57540"/>
    </cofactor>
</comment>
<dbReference type="InterPro" id="IPR036291">
    <property type="entry name" value="NAD(P)-bd_dom_sf"/>
</dbReference>
<evidence type="ECO:0000256" key="9">
    <source>
        <dbReference type="ARBA" id="ARBA00023235"/>
    </source>
</evidence>
<evidence type="ECO:0000256" key="8">
    <source>
        <dbReference type="ARBA" id="ARBA00023144"/>
    </source>
</evidence>
<comment type="subunit">
    <text evidence="11">Homodimer.</text>
</comment>
<keyword evidence="9 11" id="KW-0413">Isomerase</keyword>
<dbReference type="Pfam" id="PF01370">
    <property type="entry name" value="Epimerase"/>
    <property type="match status" value="1"/>
</dbReference>
<dbReference type="Gene3D" id="3.40.50.720">
    <property type="entry name" value="NAD(P)-binding Rossmann-like Domain"/>
    <property type="match status" value="1"/>
</dbReference>